<evidence type="ECO:0000313" key="2">
    <source>
        <dbReference type="Proteomes" id="UP001595765"/>
    </source>
</evidence>
<reference evidence="2" key="1">
    <citation type="journal article" date="2019" name="Int. J. Syst. Evol. Microbiol.">
        <title>The Global Catalogue of Microorganisms (GCM) 10K type strain sequencing project: providing services to taxonomists for standard genome sequencing and annotation.</title>
        <authorList>
            <consortium name="The Broad Institute Genomics Platform"/>
            <consortium name="The Broad Institute Genome Sequencing Center for Infectious Disease"/>
            <person name="Wu L."/>
            <person name="Ma J."/>
        </authorList>
    </citation>
    <scope>NUCLEOTIDE SEQUENCE [LARGE SCALE GENOMIC DNA]</scope>
    <source>
        <strain evidence="2">CGMCC 4.7237</strain>
    </source>
</reference>
<protein>
    <submittedName>
        <fullName evidence="1">Uncharacterized protein</fullName>
    </submittedName>
</protein>
<organism evidence="1 2">
    <name type="scientific">Streptomyces polygonati</name>
    <dbReference type="NCBI Taxonomy" id="1617087"/>
    <lineage>
        <taxon>Bacteria</taxon>
        <taxon>Bacillati</taxon>
        <taxon>Actinomycetota</taxon>
        <taxon>Actinomycetes</taxon>
        <taxon>Kitasatosporales</taxon>
        <taxon>Streptomycetaceae</taxon>
        <taxon>Streptomyces</taxon>
    </lineage>
</organism>
<accession>A0ABV8HWG5</accession>
<comment type="caution">
    <text evidence="1">The sequence shown here is derived from an EMBL/GenBank/DDBJ whole genome shotgun (WGS) entry which is preliminary data.</text>
</comment>
<name>A0ABV8HWG5_9ACTN</name>
<dbReference type="Proteomes" id="UP001595765">
    <property type="component" value="Unassembled WGS sequence"/>
</dbReference>
<gene>
    <name evidence="1" type="ORF">ACFO3J_24225</name>
</gene>
<keyword evidence="2" id="KW-1185">Reference proteome</keyword>
<dbReference type="RefSeq" id="WP_386432876.1">
    <property type="nucleotide sequence ID" value="NZ_JBHSBB010000014.1"/>
</dbReference>
<evidence type="ECO:0000313" key="1">
    <source>
        <dbReference type="EMBL" id="MFC4034559.1"/>
    </source>
</evidence>
<dbReference type="EMBL" id="JBHSBB010000014">
    <property type="protein sequence ID" value="MFC4034559.1"/>
    <property type="molecule type" value="Genomic_DNA"/>
</dbReference>
<proteinExistence type="predicted"/>
<sequence length="221" mass="22916">MSDDELTAWETRIGAGCSKLGRSCTAWLAAGEYEGRKRAGAVLGRAAGGAVTTWFVGGIAYAVGPWGWAVEGALLAVSVWGAGRPGADDEEEPLEEEGIDVDTFLELVHDVAQGGNVHLSAIRAQLAEEFPGTDWHGPATTALCEAAGIPLRKGVRVAGANPPVTTGIHWADLPPLPQLLSEGAVDDVAAGHGDNNNTNTPTGQQSEAVTIVPDMMLKATR</sequence>